<evidence type="ECO:0000313" key="1">
    <source>
        <dbReference type="EMBL" id="CAC5394448.1"/>
    </source>
</evidence>
<dbReference type="Proteomes" id="UP000507470">
    <property type="component" value="Unassembled WGS sequence"/>
</dbReference>
<dbReference type="OrthoDB" id="6123621at2759"/>
<gene>
    <name evidence="1" type="ORF">MCOR_29195</name>
</gene>
<dbReference type="EMBL" id="CACVKT020005287">
    <property type="protein sequence ID" value="CAC5394448.1"/>
    <property type="molecule type" value="Genomic_DNA"/>
</dbReference>
<sequence length="420" mass="48151">MKQMYKIITHFNNQRGYYHYVLFMIPIPECINLQTTTTTYLQRVYTVCVVPIFTWNDNGVETNEQDSVNNQSSQLESLRDLDESESLNYLSVLGDIAESENSSLCLYEDHPNIDQSLSSASFSNFERNRQIAQLSFSHDEADYVDLRSSSTERSGNIQILRRSHYERNLTTPSSVGAVSYPLSSTASSPLSIASAHSFADVSEQDYVQHYLPESIDEHSRTSLNHVSNFFPAQSRLLRTSDFVGPRIFNPTNTSGAPVQTESNHTTRIERRNLVNSRIDCIENIDDCTTTGISNVGENEHVDDADLFPVSTQSSYYDVDVITGENQLRIHNLRQRYRSNMHSPEIRNNAFSHLNMHNTRPPEEITEEHNVYGTRNSMISRLIEKGFTPERVANAVQHFISTRRHNFSFEDLHEFLRNEMI</sequence>
<organism evidence="1 2">
    <name type="scientific">Mytilus coruscus</name>
    <name type="common">Sea mussel</name>
    <dbReference type="NCBI Taxonomy" id="42192"/>
    <lineage>
        <taxon>Eukaryota</taxon>
        <taxon>Metazoa</taxon>
        <taxon>Spiralia</taxon>
        <taxon>Lophotrochozoa</taxon>
        <taxon>Mollusca</taxon>
        <taxon>Bivalvia</taxon>
        <taxon>Autobranchia</taxon>
        <taxon>Pteriomorphia</taxon>
        <taxon>Mytilida</taxon>
        <taxon>Mytiloidea</taxon>
        <taxon>Mytilidae</taxon>
        <taxon>Mytilinae</taxon>
        <taxon>Mytilus</taxon>
    </lineage>
</organism>
<reference evidence="1 2" key="1">
    <citation type="submission" date="2020-06" db="EMBL/GenBank/DDBJ databases">
        <authorList>
            <person name="Li R."/>
            <person name="Bekaert M."/>
        </authorList>
    </citation>
    <scope>NUCLEOTIDE SEQUENCE [LARGE SCALE GENOMIC DNA]</scope>
    <source>
        <strain evidence="2">wild</strain>
    </source>
</reference>
<protein>
    <submittedName>
        <fullName evidence="1">Uncharacterized protein</fullName>
    </submittedName>
</protein>
<dbReference type="AlphaFoldDB" id="A0A6J8CDG6"/>
<name>A0A6J8CDG6_MYTCO</name>
<accession>A0A6J8CDG6</accession>
<evidence type="ECO:0000313" key="2">
    <source>
        <dbReference type="Proteomes" id="UP000507470"/>
    </source>
</evidence>
<keyword evidence="2" id="KW-1185">Reference proteome</keyword>
<proteinExistence type="predicted"/>